<proteinExistence type="predicted"/>
<comment type="caution">
    <text evidence="4">The sequence shown here is derived from an EMBL/GenBank/DDBJ whole genome shotgun (WGS) entry which is preliminary data.</text>
</comment>
<feature type="domain" description="Luciferase-like" evidence="3">
    <location>
        <begin position="23"/>
        <end position="342"/>
    </location>
</feature>
<accession>A0ABQ2ZSS9</accession>
<evidence type="ECO:0000259" key="3">
    <source>
        <dbReference type="Pfam" id="PF00296"/>
    </source>
</evidence>
<keyword evidence="2" id="KW-0503">Monooxygenase</keyword>
<dbReference type="InterPro" id="IPR011251">
    <property type="entry name" value="Luciferase-like_dom"/>
</dbReference>
<evidence type="ECO:0000313" key="4">
    <source>
        <dbReference type="EMBL" id="GGY23242.1"/>
    </source>
</evidence>
<dbReference type="EMBL" id="BMUU01000002">
    <property type="protein sequence ID" value="GGY23242.1"/>
    <property type="molecule type" value="Genomic_DNA"/>
</dbReference>
<dbReference type="Proteomes" id="UP000600946">
    <property type="component" value="Unassembled WGS sequence"/>
</dbReference>
<evidence type="ECO:0000256" key="1">
    <source>
        <dbReference type="ARBA" id="ARBA00023002"/>
    </source>
</evidence>
<dbReference type="Gene3D" id="3.20.20.30">
    <property type="entry name" value="Luciferase-like domain"/>
    <property type="match status" value="1"/>
</dbReference>
<dbReference type="RefSeq" id="WP_161250878.1">
    <property type="nucleotide sequence ID" value="NZ_BMUU01000002.1"/>
</dbReference>
<dbReference type="InterPro" id="IPR036661">
    <property type="entry name" value="Luciferase-like_sf"/>
</dbReference>
<dbReference type="PANTHER" id="PTHR30137">
    <property type="entry name" value="LUCIFERASE-LIKE MONOOXYGENASE"/>
    <property type="match status" value="1"/>
</dbReference>
<dbReference type="PANTHER" id="PTHR30137:SF8">
    <property type="entry name" value="BLR5498 PROTEIN"/>
    <property type="match status" value="1"/>
</dbReference>
<gene>
    <name evidence="4" type="ORF">GCM10010326_15920</name>
</gene>
<sequence>MNADSRQTGSQGADGSAGERPLDFGVFFFAAVGDQAQETYRLMLDAARRADELGFGFVSTPERHFHRFGGAFPNPAVTSAAIAAVTTRIQIRAGSVVTPLHPAARIVEDFAMVDGISGGRVAISVGSGWNVNDFVIAPEKYETRREQMIKDVGDIRTAWRTGHWTGPNSLGVETTLPVYPRPVQDDLSVWVTASRSEGTFREAGRLGCNILTHLENQDVESLSDKIALYRTARAEAGWEGPGKITVMMHTYVADDAAEARATGGGSLRDYLLSAIDLEALAVEAGGRMSGNKQGREFLSAVKAQRKLAELGVNRYLSGNSLIGSVEECTETARRVRAAGVDEIACLVDFVADPALVLASLERVAAVRREAARPAEPVLAA</sequence>
<dbReference type="GeneID" id="96289596"/>
<protein>
    <submittedName>
        <fullName evidence="4">Siderophore biosynthesis protein</fullName>
    </submittedName>
</protein>
<dbReference type="InterPro" id="IPR024011">
    <property type="entry name" value="Biosynth_lucif-like_mOase_dom"/>
</dbReference>
<name>A0ABQ2ZSS9_9ACTN</name>
<evidence type="ECO:0000313" key="5">
    <source>
        <dbReference type="Proteomes" id="UP000600946"/>
    </source>
</evidence>
<reference evidence="5" key="1">
    <citation type="journal article" date="2019" name="Int. J. Syst. Evol. Microbiol.">
        <title>The Global Catalogue of Microorganisms (GCM) 10K type strain sequencing project: providing services to taxonomists for standard genome sequencing and annotation.</title>
        <authorList>
            <consortium name="The Broad Institute Genomics Platform"/>
            <consortium name="The Broad Institute Genome Sequencing Center for Infectious Disease"/>
            <person name="Wu L."/>
            <person name="Ma J."/>
        </authorList>
    </citation>
    <scope>NUCLEOTIDE SEQUENCE [LARGE SCALE GENOMIC DNA]</scope>
    <source>
        <strain evidence="5">JCM 4594</strain>
    </source>
</reference>
<evidence type="ECO:0000256" key="2">
    <source>
        <dbReference type="ARBA" id="ARBA00023033"/>
    </source>
</evidence>
<keyword evidence="5" id="KW-1185">Reference proteome</keyword>
<dbReference type="SUPFAM" id="SSF51679">
    <property type="entry name" value="Bacterial luciferase-like"/>
    <property type="match status" value="1"/>
</dbReference>
<dbReference type="Pfam" id="PF00296">
    <property type="entry name" value="Bac_luciferase"/>
    <property type="match status" value="1"/>
</dbReference>
<dbReference type="InterPro" id="IPR050766">
    <property type="entry name" value="Bact_Lucif_Oxidored"/>
</dbReference>
<keyword evidence="1" id="KW-0560">Oxidoreductase</keyword>
<dbReference type="NCBIfam" id="TIGR04020">
    <property type="entry name" value="seco_metab_LLM"/>
    <property type="match status" value="1"/>
</dbReference>
<organism evidence="4 5">
    <name type="scientific">Streptomyces xanthochromogenes</name>
    <dbReference type="NCBI Taxonomy" id="67384"/>
    <lineage>
        <taxon>Bacteria</taxon>
        <taxon>Bacillati</taxon>
        <taxon>Actinomycetota</taxon>
        <taxon>Actinomycetes</taxon>
        <taxon>Kitasatosporales</taxon>
        <taxon>Streptomycetaceae</taxon>
        <taxon>Streptomyces</taxon>
    </lineage>
</organism>